<dbReference type="OrthoDB" id="531952at2"/>
<feature type="domain" description="Trypsin-co-occurring" evidence="1">
    <location>
        <begin position="9"/>
        <end position="87"/>
    </location>
</feature>
<dbReference type="Pfam" id="PF19631">
    <property type="entry name" value="Trypco2"/>
    <property type="match status" value="1"/>
</dbReference>
<sequence length="129" mass="13945">MSDQPQHPIGLAELIQQVKQELLATVPGKTKEAPILLVSSVEVEVQVTVKREGKAGIKIDVVAVGGGELGGGLSRDEVHKVKITLSPLFDRERLLEFYQTLQADQVPAAVKQSMEALFKGEDGNPADQF</sequence>
<protein>
    <recommendedName>
        <fullName evidence="1">Trypsin-co-occurring domain-containing protein</fullName>
    </recommendedName>
</protein>
<dbReference type="EMBL" id="PVWK01000016">
    <property type="protein sequence ID" value="PSB33918.1"/>
    <property type="molecule type" value="Genomic_DNA"/>
</dbReference>
<evidence type="ECO:0000313" key="3">
    <source>
        <dbReference type="Proteomes" id="UP000239576"/>
    </source>
</evidence>
<dbReference type="RefSeq" id="WP_106254908.1">
    <property type="nucleotide sequence ID" value="NZ_CAWNSW010000059.1"/>
</dbReference>
<evidence type="ECO:0000259" key="1">
    <source>
        <dbReference type="Pfam" id="PF19631"/>
    </source>
</evidence>
<reference evidence="2 3" key="2">
    <citation type="submission" date="2018-03" db="EMBL/GenBank/DDBJ databases">
        <title>The ancient ancestry and fast evolution of plastids.</title>
        <authorList>
            <person name="Moore K.R."/>
            <person name="Magnabosco C."/>
            <person name="Momper L."/>
            <person name="Gold D.A."/>
            <person name="Bosak T."/>
            <person name="Fournier G.P."/>
        </authorList>
    </citation>
    <scope>NUCLEOTIDE SEQUENCE [LARGE SCALE GENOMIC DNA]</scope>
    <source>
        <strain evidence="2 3">ULC18</strain>
    </source>
</reference>
<proteinExistence type="predicted"/>
<evidence type="ECO:0000313" key="2">
    <source>
        <dbReference type="EMBL" id="PSB33918.1"/>
    </source>
</evidence>
<gene>
    <name evidence="2" type="ORF">C7B82_03380</name>
</gene>
<reference evidence="3" key="1">
    <citation type="submission" date="2018-02" db="EMBL/GenBank/DDBJ databases">
        <authorList>
            <person name="Moore K."/>
            <person name="Momper L."/>
        </authorList>
    </citation>
    <scope>NUCLEOTIDE SEQUENCE [LARGE SCALE GENOMIC DNA]</scope>
    <source>
        <strain evidence="3">ULC18</strain>
    </source>
</reference>
<dbReference type="InterPro" id="IPR045608">
    <property type="entry name" value="Trypco2"/>
</dbReference>
<organism evidence="2 3">
    <name type="scientific">Stenomitos frigidus ULC18</name>
    <dbReference type="NCBI Taxonomy" id="2107698"/>
    <lineage>
        <taxon>Bacteria</taxon>
        <taxon>Bacillati</taxon>
        <taxon>Cyanobacteriota</taxon>
        <taxon>Cyanophyceae</taxon>
        <taxon>Leptolyngbyales</taxon>
        <taxon>Leptolyngbyaceae</taxon>
        <taxon>Stenomitos</taxon>
    </lineage>
</organism>
<dbReference type="AlphaFoldDB" id="A0A2T1EML1"/>
<accession>A0A2T1EML1</accession>
<name>A0A2T1EML1_9CYAN</name>
<comment type="caution">
    <text evidence="2">The sequence shown here is derived from an EMBL/GenBank/DDBJ whole genome shotgun (WGS) entry which is preliminary data.</text>
</comment>
<dbReference type="Proteomes" id="UP000239576">
    <property type="component" value="Unassembled WGS sequence"/>
</dbReference>
<keyword evidence="3" id="KW-1185">Reference proteome</keyword>